<evidence type="ECO:0000313" key="4">
    <source>
        <dbReference type="Proteomes" id="UP000554482"/>
    </source>
</evidence>
<comment type="caution">
    <text evidence="3">The sequence shown here is derived from an EMBL/GenBank/DDBJ whole genome shotgun (WGS) entry which is preliminary data.</text>
</comment>
<keyword evidence="2" id="KW-0812">Transmembrane</keyword>
<dbReference type="PANTHER" id="PTHR47950">
    <property type="entry name" value="CYTOCHROME P450, FAMILY 76, SUBFAMILY C, POLYPEPTIDE 5-RELATED"/>
    <property type="match status" value="1"/>
</dbReference>
<dbReference type="GO" id="GO:0004497">
    <property type="term" value="F:monooxygenase activity"/>
    <property type="evidence" value="ECO:0007669"/>
    <property type="project" value="InterPro"/>
</dbReference>
<keyword evidence="4" id="KW-1185">Reference proteome</keyword>
<proteinExistence type="inferred from homology"/>
<evidence type="ECO:0000256" key="1">
    <source>
        <dbReference type="ARBA" id="ARBA00010617"/>
    </source>
</evidence>
<dbReference type="SUPFAM" id="SSF48264">
    <property type="entry name" value="Cytochrome P450"/>
    <property type="match status" value="1"/>
</dbReference>
<dbReference type="Gene3D" id="1.10.630.10">
    <property type="entry name" value="Cytochrome P450"/>
    <property type="match status" value="1"/>
</dbReference>
<accession>A0A7J6VTM7</accession>
<gene>
    <name evidence="3" type="ORF">FRX31_022336</name>
</gene>
<sequence length="163" mass="18766">MIHWIEEEAQHKHGVCVAHFVFLMTFNLLGNLLLSRDLVDPQSKEGPEFFNAVDGLIEAAGQPNVADFFPLLKWFDPQGIRKKMDRHLGKAVQIVAGFVKERIEGQNSGEQKNRKDFLDALLEYEGEEVEHSKISERDLVIMIMVNLKLLFFTQNLGILFTYY</sequence>
<dbReference type="OrthoDB" id="1055148at2759"/>
<dbReference type="GO" id="GO:0005506">
    <property type="term" value="F:iron ion binding"/>
    <property type="evidence" value="ECO:0007669"/>
    <property type="project" value="InterPro"/>
</dbReference>
<dbReference type="EMBL" id="JABWDY010027226">
    <property type="protein sequence ID" value="KAF5188077.1"/>
    <property type="molecule type" value="Genomic_DNA"/>
</dbReference>
<keyword evidence="2" id="KW-1133">Transmembrane helix</keyword>
<name>A0A7J6VTM7_THATH</name>
<comment type="similarity">
    <text evidence="1">Belongs to the cytochrome P450 family.</text>
</comment>
<organism evidence="3 4">
    <name type="scientific">Thalictrum thalictroides</name>
    <name type="common">Rue-anemone</name>
    <name type="synonym">Anemone thalictroides</name>
    <dbReference type="NCBI Taxonomy" id="46969"/>
    <lineage>
        <taxon>Eukaryota</taxon>
        <taxon>Viridiplantae</taxon>
        <taxon>Streptophyta</taxon>
        <taxon>Embryophyta</taxon>
        <taxon>Tracheophyta</taxon>
        <taxon>Spermatophyta</taxon>
        <taxon>Magnoliopsida</taxon>
        <taxon>Ranunculales</taxon>
        <taxon>Ranunculaceae</taxon>
        <taxon>Thalictroideae</taxon>
        <taxon>Thalictrum</taxon>
    </lineage>
</organism>
<dbReference type="GO" id="GO:0016705">
    <property type="term" value="F:oxidoreductase activity, acting on paired donors, with incorporation or reduction of molecular oxygen"/>
    <property type="evidence" value="ECO:0007669"/>
    <property type="project" value="InterPro"/>
</dbReference>
<feature type="transmembrane region" description="Helical" evidence="2">
    <location>
        <begin position="12"/>
        <end position="34"/>
    </location>
</feature>
<dbReference type="Proteomes" id="UP000554482">
    <property type="component" value="Unassembled WGS sequence"/>
</dbReference>
<dbReference type="AlphaFoldDB" id="A0A7J6VTM7"/>
<dbReference type="PANTHER" id="PTHR47950:SF14">
    <property type="entry name" value="CYTOCHROME P450 76A2-LIKE ISOFORM X1"/>
    <property type="match status" value="1"/>
</dbReference>
<dbReference type="Pfam" id="PF00067">
    <property type="entry name" value="p450"/>
    <property type="match status" value="1"/>
</dbReference>
<dbReference type="GO" id="GO:0044550">
    <property type="term" value="P:secondary metabolite biosynthetic process"/>
    <property type="evidence" value="ECO:0007669"/>
    <property type="project" value="UniProtKB-ARBA"/>
</dbReference>
<evidence type="ECO:0000256" key="2">
    <source>
        <dbReference type="SAM" id="Phobius"/>
    </source>
</evidence>
<keyword evidence="2" id="KW-0472">Membrane</keyword>
<feature type="transmembrane region" description="Helical" evidence="2">
    <location>
        <begin position="139"/>
        <end position="162"/>
    </location>
</feature>
<dbReference type="GO" id="GO:0020037">
    <property type="term" value="F:heme binding"/>
    <property type="evidence" value="ECO:0007669"/>
    <property type="project" value="InterPro"/>
</dbReference>
<protein>
    <submittedName>
        <fullName evidence="3">Cytochrome p450</fullName>
    </submittedName>
</protein>
<dbReference type="InterPro" id="IPR036396">
    <property type="entry name" value="Cyt_P450_sf"/>
</dbReference>
<evidence type="ECO:0000313" key="3">
    <source>
        <dbReference type="EMBL" id="KAF5188077.1"/>
    </source>
</evidence>
<reference evidence="3 4" key="1">
    <citation type="submission" date="2020-06" db="EMBL/GenBank/DDBJ databases">
        <title>Transcriptomic and genomic resources for Thalictrum thalictroides and T. hernandezii: Facilitating candidate gene discovery in an emerging model plant lineage.</title>
        <authorList>
            <person name="Arias T."/>
            <person name="Riano-Pachon D.M."/>
            <person name="Di Stilio V.S."/>
        </authorList>
    </citation>
    <scope>NUCLEOTIDE SEQUENCE [LARGE SCALE GENOMIC DNA]</scope>
    <source>
        <strain evidence="4">cv. WT478/WT964</strain>
        <tissue evidence="3">Leaves</tissue>
    </source>
</reference>
<dbReference type="InterPro" id="IPR001128">
    <property type="entry name" value="Cyt_P450"/>
</dbReference>